<feature type="transmembrane region" description="Helical" evidence="8">
    <location>
        <begin position="369"/>
        <end position="389"/>
    </location>
</feature>
<keyword evidence="3" id="KW-0813">Transport</keyword>
<comment type="subcellular location">
    <subcellularLocation>
        <location evidence="1">Cell membrane</location>
        <topology evidence="1">Multi-pass membrane protein</topology>
    </subcellularLocation>
</comment>
<comment type="similarity">
    <text evidence="2">Belongs to the ABC-4 integral membrane protein family. LolC/E subfamily.</text>
</comment>
<dbReference type="OrthoDB" id="9808461at2"/>
<evidence type="ECO:0000256" key="1">
    <source>
        <dbReference type="ARBA" id="ARBA00004651"/>
    </source>
</evidence>
<evidence type="ECO:0000256" key="5">
    <source>
        <dbReference type="ARBA" id="ARBA00022692"/>
    </source>
</evidence>
<evidence type="ECO:0000259" key="10">
    <source>
        <dbReference type="Pfam" id="PF12704"/>
    </source>
</evidence>
<dbReference type="GO" id="GO:0042953">
    <property type="term" value="P:lipoprotein transport"/>
    <property type="evidence" value="ECO:0007669"/>
    <property type="project" value="InterPro"/>
</dbReference>
<evidence type="ECO:0000256" key="4">
    <source>
        <dbReference type="ARBA" id="ARBA00022475"/>
    </source>
</evidence>
<dbReference type="Proteomes" id="UP000199308">
    <property type="component" value="Unassembled WGS sequence"/>
</dbReference>
<dbReference type="Pfam" id="PF12704">
    <property type="entry name" value="MacB_PCD"/>
    <property type="match status" value="1"/>
</dbReference>
<dbReference type="STRING" id="349064.SAMN05660429_02056"/>
<dbReference type="InterPro" id="IPR003838">
    <property type="entry name" value="ABC3_permease_C"/>
</dbReference>
<dbReference type="Pfam" id="PF02687">
    <property type="entry name" value="FtsX"/>
    <property type="match status" value="1"/>
</dbReference>
<dbReference type="PANTHER" id="PTHR30489">
    <property type="entry name" value="LIPOPROTEIN-RELEASING SYSTEM TRANSMEMBRANE PROTEIN LOLE"/>
    <property type="match status" value="1"/>
</dbReference>
<keyword evidence="5 8" id="KW-0812">Transmembrane</keyword>
<feature type="transmembrane region" description="Helical" evidence="8">
    <location>
        <begin position="21"/>
        <end position="48"/>
    </location>
</feature>
<keyword evidence="7 8" id="KW-0472">Membrane</keyword>
<dbReference type="RefSeq" id="WP_093329850.1">
    <property type="nucleotide sequence ID" value="NZ_AP027363.1"/>
</dbReference>
<keyword evidence="12" id="KW-1185">Reference proteome</keyword>
<dbReference type="AlphaFoldDB" id="A0A1I0FCM5"/>
<proteinExistence type="inferred from homology"/>
<evidence type="ECO:0000256" key="2">
    <source>
        <dbReference type="ARBA" id="ARBA00005236"/>
    </source>
</evidence>
<dbReference type="GO" id="GO:0044874">
    <property type="term" value="P:lipoprotein localization to outer membrane"/>
    <property type="evidence" value="ECO:0007669"/>
    <property type="project" value="TreeGrafter"/>
</dbReference>
<evidence type="ECO:0000259" key="9">
    <source>
        <dbReference type="Pfam" id="PF02687"/>
    </source>
</evidence>
<feature type="transmembrane region" description="Helical" evidence="8">
    <location>
        <begin position="313"/>
        <end position="338"/>
    </location>
</feature>
<organism evidence="11 12">
    <name type="scientific">Thalassotalea agarivorans</name>
    <name type="common">Thalassomonas agarivorans</name>
    <dbReference type="NCBI Taxonomy" id="349064"/>
    <lineage>
        <taxon>Bacteria</taxon>
        <taxon>Pseudomonadati</taxon>
        <taxon>Pseudomonadota</taxon>
        <taxon>Gammaproteobacteria</taxon>
        <taxon>Alteromonadales</taxon>
        <taxon>Colwelliaceae</taxon>
        <taxon>Thalassotalea</taxon>
    </lineage>
</organism>
<evidence type="ECO:0000256" key="3">
    <source>
        <dbReference type="ARBA" id="ARBA00022448"/>
    </source>
</evidence>
<dbReference type="EMBL" id="FOHK01000009">
    <property type="protein sequence ID" value="SET55279.1"/>
    <property type="molecule type" value="Genomic_DNA"/>
</dbReference>
<dbReference type="GO" id="GO:0098797">
    <property type="term" value="C:plasma membrane protein complex"/>
    <property type="evidence" value="ECO:0007669"/>
    <property type="project" value="TreeGrafter"/>
</dbReference>
<evidence type="ECO:0000256" key="6">
    <source>
        <dbReference type="ARBA" id="ARBA00022989"/>
    </source>
</evidence>
<accession>A0A1I0FCM5</accession>
<evidence type="ECO:0000256" key="7">
    <source>
        <dbReference type="ARBA" id="ARBA00023136"/>
    </source>
</evidence>
<dbReference type="InterPro" id="IPR025857">
    <property type="entry name" value="MacB_PCD"/>
</dbReference>
<name>A0A1I0FCM5_THASX</name>
<sequence>MHFPISFYIGLRYSRAKSRSGFISFITFFSIVGILLGVASLIVVASVMNGFEGELKQRVLGIVPHVVVEADEDWQTQSEKLKALNHVADVTPFSSAEVIIQSSKGLQGVLAYGVVPEKEQGNIVSANIFAGDMQYLARQKYGVVIGEPLARKLGVHLGDDVRIVLPNKTVFTPMGRVPVQRTFSIVGIFNLGSQIDDSVIYLNSKDLAKMHRKKGDGISDLRLYLSDAFKATDVAQSVAAAFPDKHIDTWQRSQGALFSAVNMEKNMMTIMLSLIVAVAAFNIVSALVMVVIEKQGEIGILQTLGMNRRQIMGIFITQGVVNGVWGTLIGAIVGIALALNLNEFMQFIGIANLALGSQLLPVDMQWNNIAVIVLGAVVMSFLATLYPAYRAAKTQPAEVLRNE</sequence>
<dbReference type="InterPro" id="IPR051447">
    <property type="entry name" value="Lipoprotein-release_system"/>
</dbReference>
<dbReference type="InterPro" id="IPR011925">
    <property type="entry name" value="LolCE_TM"/>
</dbReference>
<evidence type="ECO:0000256" key="8">
    <source>
        <dbReference type="SAM" id="Phobius"/>
    </source>
</evidence>
<keyword evidence="6 8" id="KW-1133">Transmembrane helix</keyword>
<feature type="domain" description="ABC3 transporter permease C-terminal" evidence="9">
    <location>
        <begin position="270"/>
        <end position="396"/>
    </location>
</feature>
<feature type="domain" description="MacB-like periplasmic core" evidence="10">
    <location>
        <begin position="27"/>
        <end position="239"/>
    </location>
</feature>
<evidence type="ECO:0000313" key="11">
    <source>
        <dbReference type="EMBL" id="SET55279.1"/>
    </source>
</evidence>
<protein>
    <submittedName>
        <fullName evidence="11">Lipoprotein-releasing system permease protein</fullName>
    </submittedName>
</protein>
<dbReference type="NCBIfam" id="TIGR02212">
    <property type="entry name" value="lolCE"/>
    <property type="match status" value="1"/>
</dbReference>
<dbReference type="PANTHER" id="PTHR30489:SF8">
    <property type="entry name" value="LIPOPROTEIN-RELEASING SYSTEM TRANSMEMBRANE PROTEIN LOLC"/>
    <property type="match status" value="1"/>
</dbReference>
<feature type="transmembrane region" description="Helical" evidence="8">
    <location>
        <begin position="267"/>
        <end position="292"/>
    </location>
</feature>
<keyword evidence="11" id="KW-0449">Lipoprotein</keyword>
<keyword evidence="4" id="KW-1003">Cell membrane</keyword>
<evidence type="ECO:0000313" key="12">
    <source>
        <dbReference type="Proteomes" id="UP000199308"/>
    </source>
</evidence>
<gene>
    <name evidence="11" type="ORF">SAMN05660429_02056</name>
</gene>
<reference evidence="11 12" key="1">
    <citation type="submission" date="2016-10" db="EMBL/GenBank/DDBJ databases">
        <authorList>
            <person name="de Groot N.N."/>
        </authorList>
    </citation>
    <scope>NUCLEOTIDE SEQUENCE [LARGE SCALE GENOMIC DNA]</scope>
    <source>
        <strain evidence="11 12">DSM 19706</strain>
    </source>
</reference>